<evidence type="ECO:0000256" key="1">
    <source>
        <dbReference type="ARBA" id="ARBA00004651"/>
    </source>
</evidence>
<feature type="transmembrane region" description="Helical" evidence="8">
    <location>
        <begin position="269"/>
        <end position="289"/>
    </location>
</feature>
<evidence type="ECO:0000256" key="8">
    <source>
        <dbReference type="SAM" id="Phobius"/>
    </source>
</evidence>
<dbReference type="GO" id="GO:0008610">
    <property type="term" value="P:lipid biosynthetic process"/>
    <property type="evidence" value="ECO:0007669"/>
    <property type="project" value="UniProtKB-ARBA"/>
</dbReference>
<dbReference type="AlphaFoldDB" id="A0A6J7EEJ1"/>
<feature type="transmembrane region" description="Helical" evidence="8">
    <location>
        <begin position="359"/>
        <end position="377"/>
    </location>
</feature>
<sequence length="502" mass="53222">MGVTAQPVSRWRTRNWRVSVTAVTLAGAIARLVGDRDSIAWDEVYLYSWVHGKGFGQMMHLVAVKEKTPPLGFVLAWISDQLGSSPSLIRIPSLIAGVALIPLVAALGRRLGGQRTGLVAALLVAVSPFLVFYSVEARSYSLTVALCTASTLLLVRALKDGRRADWAAYSLLAALALMSHYTAFAVLAGQALWALAAFPRNRKSILLSQAGPVLAAVIWLPWLKQQVDNSSDELHRIAAISPLDFGNVSAIIGHSLVGHPLTSIARLPGQWGLGLVLVGVAIAAVALVVDRVRGRAPREPMGRPNIWLLVVLALAPLALALGVSLQPGQSMLLARNLITAVPAAALLVATLLASRGKAVLLISAGLVTTGLALGTVIELRDVQRPATGAAADAIASRWKPGDRVIDLCCLSGGDGPLGTALALQLTKGPRASLTVLSRGGDSAYAASLKTNGRVFIVGYQLPRASAPIFYAPPKAWATRFHRTWAREWPGLVKTVAWEFSQR</sequence>
<proteinExistence type="predicted"/>
<evidence type="ECO:0000313" key="10">
    <source>
        <dbReference type="EMBL" id="CAB4878879.1"/>
    </source>
</evidence>
<name>A0A6J7EEJ1_9ZZZZ</name>
<keyword evidence="7 8" id="KW-0472">Membrane</keyword>
<protein>
    <submittedName>
        <fullName evidence="10">Unannotated protein</fullName>
    </submittedName>
</protein>
<dbReference type="EMBL" id="CAFBLU010000021">
    <property type="protein sequence ID" value="CAB4878879.1"/>
    <property type="molecule type" value="Genomic_DNA"/>
</dbReference>
<evidence type="ECO:0000256" key="5">
    <source>
        <dbReference type="ARBA" id="ARBA00022692"/>
    </source>
</evidence>
<dbReference type="GO" id="GO:0016763">
    <property type="term" value="F:pentosyltransferase activity"/>
    <property type="evidence" value="ECO:0007669"/>
    <property type="project" value="TreeGrafter"/>
</dbReference>
<feature type="transmembrane region" description="Helical" evidence="8">
    <location>
        <begin position="170"/>
        <end position="193"/>
    </location>
</feature>
<evidence type="ECO:0000256" key="4">
    <source>
        <dbReference type="ARBA" id="ARBA00022679"/>
    </source>
</evidence>
<keyword evidence="2" id="KW-1003">Cell membrane</keyword>
<evidence type="ECO:0000256" key="7">
    <source>
        <dbReference type="ARBA" id="ARBA00023136"/>
    </source>
</evidence>
<keyword evidence="6 8" id="KW-1133">Transmembrane helix</keyword>
<feature type="transmembrane region" description="Helical" evidence="8">
    <location>
        <begin position="87"/>
        <end position="105"/>
    </location>
</feature>
<dbReference type="InterPro" id="IPR038731">
    <property type="entry name" value="RgtA/B/C-like"/>
</dbReference>
<evidence type="ECO:0000259" key="9">
    <source>
        <dbReference type="Pfam" id="PF13231"/>
    </source>
</evidence>
<organism evidence="10">
    <name type="scientific">freshwater metagenome</name>
    <dbReference type="NCBI Taxonomy" id="449393"/>
    <lineage>
        <taxon>unclassified sequences</taxon>
        <taxon>metagenomes</taxon>
        <taxon>ecological metagenomes</taxon>
    </lineage>
</organism>
<feature type="transmembrane region" description="Helical" evidence="8">
    <location>
        <begin position="332"/>
        <end position="352"/>
    </location>
</feature>
<evidence type="ECO:0000256" key="6">
    <source>
        <dbReference type="ARBA" id="ARBA00022989"/>
    </source>
</evidence>
<keyword evidence="4" id="KW-0808">Transferase</keyword>
<feature type="domain" description="Glycosyltransferase RgtA/B/C/D-like" evidence="9">
    <location>
        <begin position="68"/>
        <end position="220"/>
    </location>
</feature>
<dbReference type="PANTHER" id="PTHR33908:SF11">
    <property type="entry name" value="MEMBRANE PROTEIN"/>
    <property type="match status" value="1"/>
</dbReference>
<accession>A0A6J7EEJ1</accession>
<comment type="subcellular location">
    <subcellularLocation>
        <location evidence="1">Cell membrane</location>
        <topology evidence="1">Multi-pass membrane protein</topology>
    </subcellularLocation>
</comment>
<dbReference type="PANTHER" id="PTHR33908">
    <property type="entry name" value="MANNOSYLTRANSFERASE YKCB-RELATED"/>
    <property type="match status" value="1"/>
</dbReference>
<feature type="transmembrane region" description="Helical" evidence="8">
    <location>
        <begin position="117"/>
        <end position="134"/>
    </location>
</feature>
<dbReference type="InterPro" id="IPR050297">
    <property type="entry name" value="LipidA_mod_glycosyltrf_83"/>
</dbReference>
<gene>
    <name evidence="10" type="ORF">UFOPK3444_01206</name>
</gene>
<evidence type="ECO:0000256" key="2">
    <source>
        <dbReference type="ARBA" id="ARBA00022475"/>
    </source>
</evidence>
<dbReference type="GO" id="GO:0005886">
    <property type="term" value="C:plasma membrane"/>
    <property type="evidence" value="ECO:0007669"/>
    <property type="project" value="UniProtKB-SubCell"/>
</dbReference>
<dbReference type="Pfam" id="PF13231">
    <property type="entry name" value="PMT_2"/>
    <property type="match status" value="1"/>
</dbReference>
<feature type="transmembrane region" description="Helical" evidence="8">
    <location>
        <begin position="305"/>
        <end position="326"/>
    </location>
</feature>
<feature type="transmembrane region" description="Helical" evidence="8">
    <location>
        <begin position="140"/>
        <end position="158"/>
    </location>
</feature>
<keyword evidence="3" id="KW-0328">Glycosyltransferase</keyword>
<evidence type="ECO:0000256" key="3">
    <source>
        <dbReference type="ARBA" id="ARBA00022676"/>
    </source>
</evidence>
<keyword evidence="5 8" id="KW-0812">Transmembrane</keyword>
<reference evidence="10" key="1">
    <citation type="submission" date="2020-05" db="EMBL/GenBank/DDBJ databases">
        <authorList>
            <person name="Chiriac C."/>
            <person name="Salcher M."/>
            <person name="Ghai R."/>
            <person name="Kavagutti S V."/>
        </authorList>
    </citation>
    <scope>NUCLEOTIDE SEQUENCE</scope>
</reference>